<gene>
    <name evidence="1" type="ORF">AFUS01_LOCUS37206</name>
</gene>
<keyword evidence="2" id="KW-1185">Reference proteome</keyword>
<name>A0A8J2L1J5_9HEXA</name>
<dbReference type="AlphaFoldDB" id="A0A8J2L1J5"/>
<evidence type="ECO:0000313" key="2">
    <source>
        <dbReference type="Proteomes" id="UP000708208"/>
    </source>
</evidence>
<comment type="caution">
    <text evidence="1">The sequence shown here is derived from an EMBL/GenBank/DDBJ whole genome shotgun (WGS) entry which is preliminary data.</text>
</comment>
<protein>
    <submittedName>
        <fullName evidence="1">Uncharacterized protein</fullName>
    </submittedName>
</protein>
<organism evidence="1 2">
    <name type="scientific">Allacma fusca</name>
    <dbReference type="NCBI Taxonomy" id="39272"/>
    <lineage>
        <taxon>Eukaryota</taxon>
        <taxon>Metazoa</taxon>
        <taxon>Ecdysozoa</taxon>
        <taxon>Arthropoda</taxon>
        <taxon>Hexapoda</taxon>
        <taxon>Collembola</taxon>
        <taxon>Symphypleona</taxon>
        <taxon>Sminthuridae</taxon>
        <taxon>Allacma</taxon>
    </lineage>
</organism>
<dbReference type="Proteomes" id="UP000708208">
    <property type="component" value="Unassembled WGS sequence"/>
</dbReference>
<proteinExistence type="predicted"/>
<reference evidence="1" key="1">
    <citation type="submission" date="2021-06" db="EMBL/GenBank/DDBJ databases">
        <authorList>
            <person name="Hodson N. C."/>
            <person name="Mongue J. A."/>
            <person name="Jaron S. K."/>
        </authorList>
    </citation>
    <scope>NUCLEOTIDE SEQUENCE</scope>
</reference>
<evidence type="ECO:0000313" key="1">
    <source>
        <dbReference type="EMBL" id="CAG7827207.1"/>
    </source>
</evidence>
<feature type="non-terminal residue" evidence="1">
    <location>
        <position position="1"/>
    </location>
</feature>
<dbReference type="EMBL" id="CAJVCH010542642">
    <property type="protein sequence ID" value="CAG7827207.1"/>
    <property type="molecule type" value="Genomic_DNA"/>
</dbReference>
<accession>A0A8J2L1J5</accession>
<sequence length="17" mass="1913">REYEIGCGSCFSNCCNQ</sequence>